<evidence type="ECO:0000313" key="2">
    <source>
        <dbReference type="Proteomes" id="UP000320653"/>
    </source>
</evidence>
<dbReference type="RefSeq" id="WP_145641235.1">
    <property type="nucleotide sequence ID" value="NZ_VIWP01000007.1"/>
</dbReference>
<gene>
    <name evidence="1" type="ORF">FHW37_107264</name>
</gene>
<comment type="caution">
    <text evidence="1">The sequence shown here is derived from an EMBL/GenBank/DDBJ whole genome shotgun (WGS) entry which is preliminary data.</text>
</comment>
<sequence>MNNNHELNTKYDHSEALNSHLYIMNASLFPNLEVIMSHKNTFEMLVYDKKAREEFFDAYERLISWCKQYGYWKAAMDHASSRNEMKAALELLD</sequence>
<accession>A0A561QHN0</accession>
<name>A0A561QHN0_9HYPH</name>
<reference evidence="1 2" key="1">
    <citation type="submission" date="2019-06" db="EMBL/GenBank/DDBJ databases">
        <title>Sorghum-associated microbial communities from plants grown in Nebraska, USA.</title>
        <authorList>
            <person name="Schachtman D."/>
        </authorList>
    </citation>
    <scope>NUCLEOTIDE SEQUENCE [LARGE SCALE GENOMIC DNA]</scope>
    <source>
        <strain evidence="1 2">1225</strain>
    </source>
</reference>
<protein>
    <submittedName>
        <fullName evidence="1">Uncharacterized protein</fullName>
    </submittedName>
</protein>
<keyword evidence="2" id="KW-1185">Reference proteome</keyword>
<evidence type="ECO:0000313" key="1">
    <source>
        <dbReference type="EMBL" id="TWF49893.1"/>
    </source>
</evidence>
<organism evidence="1 2">
    <name type="scientific">Neorhizobium alkalisoli</name>
    <dbReference type="NCBI Taxonomy" id="528178"/>
    <lineage>
        <taxon>Bacteria</taxon>
        <taxon>Pseudomonadati</taxon>
        <taxon>Pseudomonadota</taxon>
        <taxon>Alphaproteobacteria</taxon>
        <taxon>Hyphomicrobiales</taxon>
        <taxon>Rhizobiaceae</taxon>
        <taxon>Rhizobium/Agrobacterium group</taxon>
        <taxon>Neorhizobium</taxon>
    </lineage>
</organism>
<dbReference type="AlphaFoldDB" id="A0A561QHN0"/>
<dbReference type="EMBL" id="VIWP01000007">
    <property type="protein sequence ID" value="TWF49893.1"/>
    <property type="molecule type" value="Genomic_DNA"/>
</dbReference>
<proteinExistence type="predicted"/>
<dbReference type="Proteomes" id="UP000320653">
    <property type="component" value="Unassembled WGS sequence"/>
</dbReference>